<feature type="domain" description="Tyr recombinase" evidence="3">
    <location>
        <begin position="240"/>
        <end position="414"/>
    </location>
</feature>
<sequence length="433" mass="49279">MSADAEQVPKGIEVIKWTNGDKSKSIRYRVRVKRLKKGIDYNETFESLPNAIEARKAVLNGDTPEKRPVAKNLTQHELGQLMLSKYGDDQGVKLLTDTPFSFYAKKYFEGKIEGKDLDKPTGKFNEDSTKYRLKSILDTPIEYKRNADSKVDGIWETLLVSTKTTLGNIPAKFLDHVAINSYIQTALKKKAKSTVKRELGVISAIVNYTMHVAPDFYKKHWLINPVKLADKSRLTGHNAPLDRRISPEQEEAVINALANYSNQEVNQIFILSLLTGARRSEILFLEWSQIKDSHIYLGVTKSGKPRKLLLRDEAKEALALIQKRENSPRLFTYSLSGFAGIWQKLKKEYGFTEVKFHDCRREFIARFLELMGNKSVIAIANMTGQTDLRHLEKTIEALEQPDLSTEKGLQKHVGHSSLNMLRHYASGLLNQKK</sequence>
<dbReference type="SUPFAM" id="SSF56349">
    <property type="entry name" value="DNA breaking-rejoining enzymes"/>
    <property type="match status" value="1"/>
</dbReference>
<evidence type="ECO:0000256" key="2">
    <source>
        <dbReference type="ARBA" id="ARBA00023172"/>
    </source>
</evidence>
<keyword evidence="5" id="KW-1185">Reference proteome</keyword>
<dbReference type="GO" id="GO:0003677">
    <property type="term" value="F:DNA binding"/>
    <property type="evidence" value="ECO:0007669"/>
    <property type="project" value="InterPro"/>
</dbReference>
<protein>
    <submittedName>
        <fullName evidence="4">Phage integrase family protein</fullName>
    </submittedName>
</protein>
<dbReference type="EMBL" id="PQGA01000010">
    <property type="protein sequence ID" value="POR49792.1"/>
    <property type="molecule type" value="Genomic_DNA"/>
</dbReference>
<dbReference type="CDD" id="cd00796">
    <property type="entry name" value="INT_Rci_Hp1_C"/>
    <property type="match status" value="1"/>
</dbReference>
<evidence type="ECO:0000313" key="5">
    <source>
        <dbReference type="Proteomes" id="UP000237381"/>
    </source>
</evidence>
<reference evidence="4 5" key="1">
    <citation type="submission" date="2018-01" db="EMBL/GenBank/DDBJ databases">
        <title>Genomic Encyclopedia of Type Strains, Phase III (KMG-III): the genomes of soil and plant-associated and newly described type strains.</title>
        <authorList>
            <person name="Whitman W."/>
        </authorList>
    </citation>
    <scope>NUCLEOTIDE SEQUENCE [LARGE SCALE GENOMIC DNA]</scope>
    <source>
        <strain evidence="4 5">JCM 18070</strain>
    </source>
</reference>
<dbReference type="AlphaFoldDB" id="A0A2S4M524"/>
<dbReference type="PANTHER" id="PTHR30349">
    <property type="entry name" value="PHAGE INTEGRASE-RELATED"/>
    <property type="match status" value="1"/>
</dbReference>
<dbReference type="Gene3D" id="1.10.443.10">
    <property type="entry name" value="Intergrase catalytic core"/>
    <property type="match status" value="1"/>
</dbReference>
<dbReference type="Pfam" id="PF00589">
    <property type="entry name" value="Phage_integrase"/>
    <property type="match status" value="1"/>
</dbReference>
<dbReference type="InterPro" id="IPR013762">
    <property type="entry name" value="Integrase-like_cat_sf"/>
</dbReference>
<keyword evidence="1" id="KW-0229">DNA integration</keyword>
<evidence type="ECO:0000313" key="4">
    <source>
        <dbReference type="EMBL" id="POR49792.1"/>
    </source>
</evidence>
<dbReference type="GO" id="GO:0015074">
    <property type="term" value="P:DNA integration"/>
    <property type="evidence" value="ECO:0007669"/>
    <property type="project" value="UniProtKB-KW"/>
</dbReference>
<dbReference type="PROSITE" id="PS51898">
    <property type="entry name" value="TYR_RECOMBINASE"/>
    <property type="match status" value="1"/>
</dbReference>
<name>A0A2S4M524_9BURK</name>
<keyword evidence="2" id="KW-0233">DNA recombination</keyword>
<proteinExistence type="predicted"/>
<dbReference type="GO" id="GO:0006310">
    <property type="term" value="P:DNA recombination"/>
    <property type="evidence" value="ECO:0007669"/>
    <property type="project" value="UniProtKB-KW"/>
</dbReference>
<organism evidence="4 5">
    <name type="scientific">Paraburkholderia eburnea</name>
    <dbReference type="NCBI Taxonomy" id="1189126"/>
    <lineage>
        <taxon>Bacteria</taxon>
        <taxon>Pseudomonadati</taxon>
        <taxon>Pseudomonadota</taxon>
        <taxon>Betaproteobacteria</taxon>
        <taxon>Burkholderiales</taxon>
        <taxon>Burkholderiaceae</taxon>
        <taxon>Paraburkholderia</taxon>
    </lineage>
</organism>
<dbReference type="OrthoDB" id="662444at2"/>
<gene>
    <name evidence="4" type="ORF">B0G62_110100</name>
</gene>
<accession>A0A2S4M524</accession>
<evidence type="ECO:0000259" key="3">
    <source>
        <dbReference type="PROSITE" id="PS51898"/>
    </source>
</evidence>
<dbReference type="InterPro" id="IPR002104">
    <property type="entry name" value="Integrase_catalytic"/>
</dbReference>
<dbReference type="InterPro" id="IPR011010">
    <property type="entry name" value="DNA_brk_join_enz"/>
</dbReference>
<evidence type="ECO:0000256" key="1">
    <source>
        <dbReference type="ARBA" id="ARBA00022908"/>
    </source>
</evidence>
<dbReference type="Proteomes" id="UP000237381">
    <property type="component" value="Unassembled WGS sequence"/>
</dbReference>
<dbReference type="InterPro" id="IPR050090">
    <property type="entry name" value="Tyrosine_recombinase_XerCD"/>
</dbReference>
<dbReference type="PANTHER" id="PTHR30349:SF94">
    <property type="entry name" value="INTEGRASE_RECOMBINASE HI_1414-RELATED"/>
    <property type="match status" value="1"/>
</dbReference>
<comment type="caution">
    <text evidence="4">The sequence shown here is derived from an EMBL/GenBank/DDBJ whole genome shotgun (WGS) entry which is preliminary data.</text>
</comment>
<dbReference type="RefSeq" id="WP_103705724.1">
    <property type="nucleotide sequence ID" value="NZ_PQGA01000010.1"/>
</dbReference>